<sequence length="93" mass="10276">MYIECHNNACLDSIGVTFDRNWVASAISSMLEIHNKVISGFKALRQAGTPIAGARTRDRRVPADLRGESPATVPPTPPQRREMISKVNDAIMR</sequence>
<comment type="caution">
    <text evidence="2">The sequence shown here is derived from an EMBL/GenBank/DDBJ whole genome shotgun (WGS) entry which is preliminary data.</text>
</comment>
<name>A0AAV4A4S8_9GAST</name>
<reference evidence="2 3" key="1">
    <citation type="journal article" date="2021" name="Elife">
        <title>Chloroplast acquisition without the gene transfer in kleptoplastic sea slugs, Plakobranchus ocellatus.</title>
        <authorList>
            <person name="Maeda T."/>
            <person name="Takahashi S."/>
            <person name="Yoshida T."/>
            <person name="Shimamura S."/>
            <person name="Takaki Y."/>
            <person name="Nagai Y."/>
            <person name="Toyoda A."/>
            <person name="Suzuki Y."/>
            <person name="Arimoto A."/>
            <person name="Ishii H."/>
            <person name="Satoh N."/>
            <person name="Nishiyama T."/>
            <person name="Hasebe M."/>
            <person name="Maruyama T."/>
            <person name="Minagawa J."/>
            <person name="Obokata J."/>
            <person name="Shigenobu S."/>
        </authorList>
    </citation>
    <scope>NUCLEOTIDE SEQUENCE [LARGE SCALE GENOMIC DNA]</scope>
</reference>
<proteinExistence type="predicted"/>
<dbReference type="AlphaFoldDB" id="A0AAV4A4S8"/>
<dbReference type="Proteomes" id="UP000735302">
    <property type="component" value="Unassembled WGS sequence"/>
</dbReference>
<evidence type="ECO:0000313" key="3">
    <source>
        <dbReference type="Proteomes" id="UP000735302"/>
    </source>
</evidence>
<evidence type="ECO:0000256" key="1">
    <source>
        <dbReference type="SAM" id="MobiDB-lite"/>
    </source>
</evidence>
<evidence type="ECO:0000313" key="2">
    <source>
        <dbReference type="EMBL" id="GFO01875.1"/>
    </source>
</evidence>
<feature type="region of interest" description="Disordered" evidence="1">
    <location>
        <begin position="53"/>
        <end position="80"/>
    </location>
</feature>
<gene>
    <name evidence="2" type="ORF">PoB_002838000</name>
</gene>
<accession>A0AAV4A4S8</accession>
<organism evidence="2 3">
    <name type="scientific">Plakobranchus ocellatus</name>
    <dbReference type="NCBI Taxonomy" id="259542"/>
    <lineage>
        <taxon>Eukaryota</taxon>
        <taxon>Metazoa</taxon>
        <taxon>Spiralia</taxon>
        <taxon>Lophotrochozoa</taxon>
        <taxon>Mollusca</taxon>
        <taxon>Gastropoda</taxon>
        <taxon>Heterobranchia</taxon>
        <taxon>Euthyneura</taxon>
        <taxon>Panpulmonata</taxon>
        <taxon>Sacoglossa</taxon>
        <taxon>Placobranchoidea</taxon>
        <taxon>Plakobranchidae</taxon>
        <taxon>Plakobranchus</taxon>
    </lineage>
</organism>
<dbReference type="EMBL" id="BLXT01003539">
    <property type="protein sequence ID" value="GFO01875.1"/>
    <property type="molecule type" value="Genomic_DNA"/>
</dbReference>
<keyword evidence="3" id="KW-1185">Reference proteome</keyword>
<feature type="compositionally biased region" description="Basic and acidic residues" evidence="1">
    <location>
        <begin position="55"/>
        <end position="67"/>
    </location>
</feature>
<protein>
    <submittedName>
        <fullName evidence="2">Uncharacterized protein</fullName>
    </submittedName>
</protein>